<gene>
    <name evidence="2" type="ORF">C8N46_10262</name>
</gene>
<comment type="caution">
    <text evidence="2">The sequence shown here is derived from an EMBL/GenBank/DDBJ whole genome shotgun (WGS) entry which is preliminary data.</text>
</comment>
<dbReference type="AlphaFoldDB" id="A0A2T6C2V8"/>
<name>A0A2T6C2V8_9FLAO</name>
<feature type="transmembrane region" description="Helical" evidence="1">
    <location>
        <begin position="106"/>
        <end position="122"/>
    </location>
</feature>
<dbReference type="RefSeq" id="WP_108113658.1">
    <property type="nucleotide sequence ID" value="NZ_QBKT01000002.1"/>
</dbReference>
<dbReference type="Proteomes" id="UP000244090">
    <property type="component" value="Unassembled WGS sequence"/>
</dbReference>
<dbReference type="OrthoDB" id="6228646at2"/>
<accession>A0A2T6C2V8</accession>
<sequence>MLPNVSQASITKGIWLVHNDGINTIHFFGSNTGKEKVFLNEALVSEKRSLKLNNHHEFQDANGNTYEVKCATTNLMKGEMTYAIYKNTEVIKNFELRFERGNNINFKRLLILVILSVAYAIISHELKLPDFAFFIFVGVMLTVHFMTRKSTEIIIKEE</sequence>
<dbReference type="EMBL" id="QBKT01000002">
    <property type="protein sequence ID" value="PTX62666.1"/>
    <property type="molecule type" value="Genomic_DNA"/>
</dbReference>
<protein>
    <submittedName>
        <fullName evidence="2">Uncharacterized protein</fullName>
    </submittedName>
</protein>
<keyword evidence="1" id="KW-1133">Transmembrane helix</keyword>
<evidence type="ECO:0000313" key="3">
    <source>
        <dbReference type="Proteomes" id="UP000244090"/>
    </source>
</evidence>
<feature type="transmembrane region" description="Helical" evidence="1">
    <location>
        <begin position="128"/>
        <end position="146"/>
    </location>
</feature>
<evidence type="ECO:0000313" key="2">
    <source>
        <dbReference type="EMBL" id="PTX62666.1"/>
    </source>
</evidence>
<evidence type="ECO:0000256" key="1">
    <source>
        <dbReference type="SAM" id="Phobius"/>
    </source>
</evidence>
<proteinExistence type="predicted"/>
<organism evidence="2 3">
    <name type="scientific">Kordia periserrulae</name>
    <dbReference type="NCBI Taxonomy" id="701523"/>
    <lineage>
        <taxon>Bacteria</taxon>
        <taxon>Pseudomonadati</taxon>
        <taxon>Bacteroidota</taxon>
        <taxon>Flavobacteriia</taxon>
        <taxon>Flavobacteriales</taxon>
        <taxon>Flavobacteriaceae</taxon>
        <taxon>Kordia</taxon>
    </lineage>
</organism>
<keyword evidence="3" id="KW-1185">Reference proteome</keyword>
<keyword evidence="1" id="KW-0812">Transmembrane</keyword>
<keyword evidence="1" id="KW-0472">Membrane</keyword>
<reference evidence="2 3" key="1">
    <citation type="submission" date="2018-04" db="EMBL/GenBank/DDBJ databases">
        <title>Genomic Encyclopedia of Archaeal and Bacterial Type Strains, Phase II (KMG-II): from individual species to whole genera.</title>
        <authorList>
            <person name="Goeker M."/>
        </authorList>
    </citation>
    <scope>NUCLEOTIDE SEQUENCE [LARGE SCALE GENOMIC DNA]</scope>
    <source>
        <strain evidence="2 3">DSM 25731</strain>
    </source>
</reference>